<dbReference type="Proteomes" id="UP000321408">
    <property type="component" value="Chromosome"/>
</dbReference>
<comment type="similarity">
    <text evidence="1">Belongs to the class-I fumarase family.</text>
</comment>
<evidence type="ECO:0000256" key="6">
    <source>
        <dbReference type="ARBA" id="ARBA00023239"/>
    </source>
</evidence>
<evidence type="ECO:0000256" key="2">
    <source>
        <dbReference type="ARBA" id="ARBA00022485"/>
    </source>
</evidence>
<dbReference type="NCBIfam" id="TIGR00722">
    <property type="entry name" value="ttdA_fumA_fumB"/>
    <property type="match status" value="1"/>
</dbReference>
<sequence>MDKPNLLKIIEKSLYSLISYSAQTVTKRTIIELEKMLEKEKNNDIAHSQLELMLENISYGNKHQIPVCQDTGTVNIFIQLGESFPIISDFKGTITKILAQLTNESKLRANTVDPIKFQNPGYNSGLNTPPIYLELIPNRDDLIFSILNKGGGCENISALYMLNPATGFDDLIPLILKKIKDAGGKPCPPIIVGIGIGGDSVKSVFLAKKSLLRPIGTRNRREEVSNLETYLLKQINKLDIGVMGLREGHSNCIDVHIEWGMRHPASYPVGLVVECYSHRTVSGCISKDGEFNMGYLDRDYNFKKKESERN</sequence>
<dbReference type="AlphaFoldDB" id="A0A5B9DEZ7"/>
<dbReference type="InterPro" id="IPR051208">
    <property type="entry name" value="Class-I_Fumarase/Tartrate_DH"/>
</dbReference>
<dbReference type="KEGG" id="psyt:DSAG12_03542"/>
<protein>
    <submittedName>
        <fullName evidence="7">Fumarate hydratase</fullName>
        <ecNumber evidence="7">4.2.1.2</ecNumber>
    </submittedName>
</protein>
<evidence type="ECO:0000313" key="8">
    <source>
        <dbReference type="Proteomes" id="UP000321408"/>
    </source>
</evidence>
<gene>
    <name evidence="7" type="ORF">DSAG12_03542</name>
</gene>
<evidence type="ECO:0000256" key="5">
    <source>
        <dbReference type="ARBA" id="ARBA00023014"/>
    </source>
</evidence>
<keyword evidence="3" id="KW-0479">Metal-binding</keyword>
<keyword evidence="6 7" id="KW-0456">Lyase</keyword>
<dbReference type="Pfam" id="PF05681">
    <property type="entry name" value="Fumerase"/>
    <property type="match status" value="1"/>
</dbReference>
<dbReference type="GO" id="GO:0046872">
    <property type="term" value="F:metal ion binding"/>
    <property type="evidence" value="ECO:0007669"/>
    <property type="project" value="UniProtKB-KW"/>
</dbReference>
<keyword evidence="2" id="KW-0004">4Fe-4S</keyword>
<evidence type="ECO:0000313" key="7">
    <source>
        <dbReference type="EMBL" id="QEE17704.2"/>
    </source>
</evidence>
<proteinExistence type="inferred from homology"/>
<name>A0A5B9DEZ7_9ARCH</name>
<organism evidence="7 8">
    <name type="scientific">Promethearchaeum syntrophicum</name>
    <dbReference type="NCBI Taxonomy" id="2594042"/>
    <lineage>
        <taxon>Archaea</taxon>
        <taxon>Promethearchaeati</taxon>
        <taxon>Promethearchaeota</taxon>
        <taxon>Promethearchaeia</taxon>
        <taxon>Promethearchaeales</taxon>
        <taxon>Promethearchaeaceae</taxon>
        <taxon>Promethearchaeum</taxon>
    </lineage>
</organism>
<dbReference type="EC" id="4.2.1.2" evidence="7"/>
<dbReference type="EMBL" id="CP042905">
    <property type="protein sequence ID" value="QEE17704.2"/>
    <property type="molecule type" value="Genomic_DNA"/>
</dbReference>
<dbReference type="InterPro" id="IPR004646">
    <property type="entry name" value="Fe-S_hydro-lyase_TtdA-typ_cat"/>
</dbReference>
<dbReference type="OrthoDB" id="371925at2157"/>
<evidence type="ECO:0000256" key="3">
    <source>
        <dbReference type="ARBA" id="ARBA00022723"/>
    </source>
</evidence>
<reference evidence="7 8" key="2">
    <citation type="journal article" date="2024" name="Int. J. Syst. Evol. Microbiol.">
        <title>Promethearchaeum syntrophicum gen. nov., sp. nov., an anaerobic, obligately syntrophic archaeon, the first isolate of the lineage 'Asgard' archaea, and proposal of the new archaeal phylum Promethearchaeota phyl. nov. and kingdom Promethearchaeati regn. nov.</title>
        <authorList>
            <person name="Imachi H."/>
            <person name="Nobu M.K."/>
            <person name="Kato S."/>
            <person name="Takaki Y."/>
            <person name="Miyazaki M."/>
            <person name="Miyata M."/>
            <person name="Ogawara M."/>
            <person name="Saito Y."/>
            <person name="Sakai S."/>
            <person name="Tahara Y.O."/>
            <person name="Takano Y."/>
            <person name="Tasumi E."/>
            <person name="Uematsu K."/>
            <person name="Yoshimura T."/>
            <person name="Itoh T."/>
            <person name="Ohkuma M."/>
            <person name="Takai K."/>
        </authorList>
    </citation>
    <scope>NUCLEOTIDE SEQUENCE [LARGE SCALE GENOMIC DNA]</scope>
    <source>
        <strain evidence="7 8">MK-D1</strain>
    </source>
</reference>
<dbReference type="GO" id="GO:0051539">
    <property type="term" value="F:4 iron, 4 sulfur cluster binding"/>
    <property type="evidence" value="ECO:0007669"/>
    <property type="project" value="UniProtKB-KW"/>
</dbReference>
<evidence type="ECO:0000256" key="4">
    <source>
        <dbReference type="ARBA" id="ARBA00023004"/>
    </source>
</evidence>
<evidence type="ECO:0000256" key="1">
    <source>
        <dbReference type="ARBA" id="ARBA00008876"/>
    </source>
</evidence>
<keyword evidence="4" id="KW-0408">Iron</keyword>
<keyword evidence="5" id="KW-0411">Iron-sulfur</keyword>
<keyword evidence="8" id="KW-1185">Reference proteome</keyword>
<accession>A0A5B9DEZ7</accession>
<dbReference type="PANTHER" id="PTHR30389">
    <property type="entry name" value="FUMARATE HYDRATASE-RELATED"/>
    <property type="match status" value="1"/>
</dbReference>
<dbReference type="GO" id="GO:0016829">
    <property type="term" value="F:lyase activity"/>
    <property type="evidence" value="ECO:0007669"/>
    <property type="project" value="UniProtKB-KW"/>
</dbReference>
<reference evidence="7 8" key="1">
    <citation type="journal article" date="2020" name="Nature">
        <title>Isolation of an archaeon at the prokaryote-eukaryote interface.</title>
        <authorList>
            <person name="Imachi H."/>
            <person name="Nobu M.K."/>
            <person name="Nakahara N."/>
            <person name="Morono Y."/>
            <person name="Ogawara M."/>
            <person name="Takaki Y."/>
            <person name="Takano Y."/>
            <person name="Uematsu K."/>
            <person name="Ikuta T."/>
            <person name="Ito M."/>
            <person name="Matsui Y."/>
            <person name="Miyazaki M."/>
            <person name="Murata K."/>
            <person name="Saito Y."/>
            <person name="Sakai S."/>
            <person name="Song C."/>
            <person name="Tasumi E."/>
            <person name="Yamanaka Y."/>
            <person name="Yamaguchi T."/>
            <person name="Kamagata Y."/>
            <person name="Tamaki H."/>
            <person name="Takai K."/>
        </authorList>
    </citation>
    <scope>NUCLEOTIDE SEQUENCE [LARGE SCALE GENOMIC DNA]</scope>
    <source>
        <strain evidence="7 8">MK-D1</strain>
    </source>
</reference>
<dbReference type="PANTHER" id="PTHR30389:SF17">
    <property type="entry name" value="L(+)-TARTRATE DEHYDRATASE SUBUNIT ALPHA-RELATED"/>
    <property type="match status" value="1"/>
</dbReference>